<accession>A0A4Q0MB59</accession>
<gene>
    <name evidence="1" type="ORF">EKH83_07760</name>
</gene>
<protein>
    <submittedName>
        <fullName evidence="1">ATP-binding protein</fullName>
    </submittedName>
</protein>
<comment type="caution">
    <text evidence="1">The sequence shown here is derived from an EMBL/GenBank/DDBJ whole genome shotgun (WGS) entry which is preliminary data.</text>
</comment>
<evidence type="ECO:0000313" key="2">
    <source>
        <dbReference type="Proteomes" id="UP000290848"/>
    </source>
</evidence>
<dbReference type="Proteomes" id="UP000290848">
    <property type="component" value="Unassembled WGS sequence"/>
</dbReference>
<dbReference type="Gene3D" id="3.30.565.10">
    <property type="entry name" value="Histidine kinase-like ATPase, C-terminal domain"/>
    <property type="match status" value="1"/>
</dbReference>
<keyword evidence="1" id="KW-0067">ATP-binding</keyword>
<reference evidence="1 2" key="1">
    <citation type="submission" date="2018-12" db="EMBL/GenBank/DDBJ databases">
        <title>The Draft Genome Sequence of the Soil Bacterium Pedobacter tournemirensis R1.</title>
        <authorList>
            <person name="He J."/>
        </authorList>
    </citation>
    <scope>NUCLEOTIDE SEQUENCE [LARGE SCALE GENOMIC DNA]</scope>
    <source>
        <strain evidence="1 2">R1</strain>
    </source>
</reference>
<proteinExistence type="predicted"/>
<dbReference type="RefSeq" id="WP_128768835.1">
    <property type="nucleotide sequence ID" value="NZ_RXOC01000004.1"/>
</dbReference>
<dbReference type="GO" id="GO:0005524">
    <property type="term" value="F:ATP binding"/>
    <property type="evidence" value="ECO:0007669"/>
    <property type="project" value="UniProtKB-KW"/>
</dbReference>
<name>A0A4Q0MB59_9SPHI</name>
<sequence length="533" mass="59473">MRSNQPEFVPCPPDPVRVAEGLRDTGYEFNTAVADIIDNSIAANAEAINVILEIDARGNIQVAVADDGCGMDRAGLINALTYGSKRRTDPSSLGKFGLGLKTASTAFCRKLTLVSRNAAEGPVLAATWDLDKVPDHNWSVMIGEPSVEEAELLDVYASGRSGTVVIWDNVDRLLGEYKKAGGAPIRKAKERYLEQLRHHVSMIYQRFLDREDERARNVSISINGVPVPPWDPFCIGEVKEPIAEKTVSLELPDGTNAEFKVRAFVLPRKDDFQNQELAKRARIGNDMQGIYVYRENRLIHGPDWMDMFRKEPHFTLCRVELSFDHRLDDAFKVDIKKSRILLASEIYDWMRDKFLSGPRREAEAVARKGQVAKAGAASALLHASSNNAIHSKANALKSANLNEYDGRTGIATVQNKSGKAHIKIKVLDADSPNELHVRPVPEIINGLLFEPAYISGNQGVQINTSHPYYSKVYMPNRDSSVTIQGLDSLLWALSVAELGCIDDENKRKFEEMRFEVSRLLRNLVDDMPDLDEE</sequence>
<dbReference type="SUPFAM" id="SSF55874">
    <property type="entry name" value="ATPase domain of HSP90 chaperone/DNA topoisomerase II/histidine kinase"/>
    <property type="match status" value="1"/>
</dbReference>
<dbReference type="AlphaFoldDB" id="A0A4Q0MB59"/>
<evidence type="ECO:0000313" key="1">
    <source>
        <dbReference type="EMBL" id="RXF70530.1"/>
    </source>
</evidence>
<keyword evidence="1" id="KW-0547">Nucleotide-binding</keyword>
<dbReference type="EMBL" id="RXOC01000004">
    <property type="protein sequence ID" value="RXF70530.1"/>
    <property type="molecule type" value="Genomic_DNA"/>
</dbReference>
<dbReference type="Pfam" id="PF13589">
    <property type="entry name" value="HATPase_c_3"/>
    <property type="match status" value="1"/>
</dbReference>
<dbReference type="InterPro" id="IPR036890">
    <property type="entry name" value="HATPase_C_sf"/>
</dbReference>
<organism evidence="1 2">
    <name type="scientific">Arcticibacter tournemirensis</name>
    <dbReference type="NCBI Taxonomy" id="699437"/>
    <lineage>
        <taxon>Bacteria</taxon>
        <taxon>Pseudomonadati</taxon>
        <taxon>Bacteroidota</taxon>
        <taxon>Sphingobacteriia</taxon>
        <taxon>Sphingobacteriales</taxon>
        <taxon>Sphingobacteriaceae</taxon>
        <taxon>Arcticibacter</taxon>
    </lineage>
</organism>